<dbReference type="PROSITE" id="PS50110">
    <property type="entry name" value="RESPONSE_REGULATORY"/>
    <property type="match status" value="1"/>
</dbReference>
<feature type="domain" description="HTH luxR-type" evidence="6">
    <location>
        <begin position="142"/>
        <end position="207"/>
    </location>
</feature>
<dbReference type="PROSITE" id="PS50043">
    <property type="entry name" value="HTH_LUXR_2"/>
    <property type="match status" value="1"/>
</dbReference>
<dbReference type="AlphaFoldDB" id="A0A3D9L0U9"/>
<dbReference type="SMART" id="SM00448">
    <property type="entry name" value="REC"/>
    <property type="match status" value="1"/>
</dbReference>
<dbReference type="Proteomes" id="UP000256779">
    <property type="component" value="Unassembled WGS sequence"/>
</dbReference>
<feature type="domain" description="Response regulatory" evidence="7">
    <location>
        <begin position="3"/>
        <end position="119"/>
    </location>
</feature>
<keyword evidence="1 5" id="KW-0597">Phosphoprotein</keyword>
<evidence type="ECO:0000259" key="7">
    <source>
        <dbReference type="PROSITE" id="PS50110"/>
    </source>
</evidence>
<dbReference type="CDD" id="cd17535">
    <property type="entry name" value="REC_NarL-like"/>
    <property type="match status" value="1"/>
</dbReference>
<dbReference type="Pfam" id="PF00196">
    <property type="entry name" value="GerE"/>
    <property type="match status" value="1"/>
</dbReference>
<dbReference type="GO" id="GO:0006355">
    <property type="term" value="P:regulation of DNA-templated transcription"/>
    <property type="evidence" value="ECO:0007669"/>
    <property type="project" value="InterPro"/>
</dbReference>
<evidence type="ECO:0000259" key="6">
    <source>
        <dbReference type="PROSITE" id="PS50043"/>
    </source>
</evidence>
<dbReference type="InterPro" id="IPR011006">
    <property type="entry name" value="CheY-like_superfamily"/>
</dbReference>
<dbReference type="OrthoDB" id="1013073at2"/>
<feature type="modified residue" description="4-aspartylphosphate" evidence="5">
    <location>
        <position position="54"/>
    </location>
</feature>
<evidence type="ECO:0000313" key="8">
    <source>
        <dbReference type="EMBL" id="RED97086.1"/>
    </source>
</evidence>
<dbReference type="GO" id="GO:0000160">
    <property type="term" value="P:phosphorelay signal transduction system"/>
    <property type="evidence" value="ECO:0007669"/>
    <property type="project" value="InterPro"/>
</dbReference>
<accession>A0A3D9L0U9</accession>
<gene>
    <name evidence="8" type="ORF">C7460_113135</name>
</gene>
<evidence type="ECO:0000256" key="3">
    <source>
        <dbReference type="ARBA" id="ARBA00023125"/>
    </source>
</evidence>
<dbReference type="PROSITE" id="PS00622">
    <property type="entry name" value="HTH_LUXR_1"/>
    <property type="match status" value="1"/>
</dbReference>
<dbReference type="Gene3D" id="3.40.50.2300">
    <property type="match status" value="1"/>
</dbReference>
<dbReference type="SUPFAM" id="SSF46894">
    <property type="entry name" value="C-terminal effector domain of the bipartite response regulators"/>
    <property type="match status" value="1"/>
</dbReference>
<dbReference type="PRINTS" id="PR00038">
    <property type="entry name" value="HTHLUXR"/>
</dbReference>
<dbReference type="InterPro" id="IPR000792">
    <property type="entry name" value="Tscrpt_reg_LuxR_C"/>
</dbReference>
<dbReference type="PANTHER" id="PTHR43214:SF41">
    <property type="entry name" value="NITRATE_NITRITE RESPONSE REGULATOR PROTEIN NARP"/>
    <property type="match status" value="1"/>
</dbReference>
<proteinExistence type="predicted"/>
<evidence type="ECO:0000256" key="4">
    <source>
        <dbReference type="ARBA" id="ARBA00023163"/>
    </source>
</evidence>
<protein>
    <submittedName>
        <fullName evidence="8">LuxR family two component transcriptional regulator</fullName>
    </submittedName>
</protein>
<dbReference type="InterPro" id="IPR016032">
    <property type="entry name" value="Sig_transdc_resp-reg_C-effctor"/>
</dbReference>
<dbReference type="RefSeq" id="WP_115868824.1">
    <property type="nucleotide sequence ID" value="NZ_QREG01000013.1"/>
</dbReference>
<keyword evidence="3" id="KW-0238">DNA-binding</keyword>
<reference evidence="8 9" key="1">
    <citation type="submission" date="2018-07" db="EMBL/GenBank/DDBJ databases">
        <title>Genomic Encyclopedia of Type Strains, Phase IV (KMG-IV): sequencing the most valuable type-strain genomes for metagenomic binning, comparative biology and taxonomic classification.</title>
        <authorList>
            <person name="Goeker M."/>
        </authorList>
    </citation>
    <scope>NUCLEOTIDE SEQUENCE [LARGE SCALE GENOMIC DNA]</scope>
    <source>
        <strain evidence="8 9">DSM 4134</strain>
    </source>
</reference>
<dbReference type="InterPro" id="IPR058245">
    <property type="entry name" value="NreC/VraR/RcsB-like_REC"/>
</dbReference>
<evidence type="ECO:0000313" key="9">
    <source>
        <dbReference type="Proteomes" id="UP000256779"/>
    </source>
</evidence>
<sequence length="210" mass="23600">MIKIIIVDDHSIMRSGLAKILKEEPDMEVVCEADGYLQLMEALQNDLPDVVLLDITMPGKNGLDVLKELRADYPEVKVLILSMHPEDRFSVRAIKGGASGYINKESATEELVNAIRKVSSGGKFITPVVAEILADSFEQDTSKPLHDKLSDREFQILRMITSGKKVKEIADELFLSPATVATYRSRILEKMHMRSNVELTNYVLRNNLIE</sequence>
<keyword evidence="4" id="KW-0804">Transcription</keyword>
<organism evidence="8 9">
    <name type="scientific">Marinoscillum furvescens DSM 4134</name>
    <dbReference type="NCBI Taxonomy" id="1122208"/>
    <lineage>
        <taxon>Bacteria</taxon>
        <taxon>Pseudomonadati</taxon>
        <taxon>Bacteroidota</taxon>
        <taxon>Cytophagia</taxon>
        <taxon>Cytophagales</taxon>
        <taxon>Reichenbachiellaceae</taxon>
        <taxon>Marinoscillum</taxon>
    </lineage>
</organism>
<dbReference type="GO" id="GO:0003677">
    <property type="term" value="F:DNA binding"/>
    <property type="evidence" value="ECO:0007669"/>
    <property type="project" value="UniProtKB-KW"/>
</dbReference>
<dbReference type="CDD" id="cd06170">
    <property type="entry name" value="LuxR_C_like"/>
    <property type="match status" value="1"/>
</dbReference>
<dbReference type="InterPro" id="IPR001789">
    <property type="entry name" value="Sig_transdc_resp-reg_receiver"/>
</dbReference>
<comment type="caution">
    <text evidence="8">The sequence shown here is derived from an EMBL/GenBank/DDBJ whole genome shotgun (WGS) entry which is preliminary data.</text>
</comment>
<name>A0A3D9L0U9_MARFU</name>
<dbReference type="InterPro" id="IPR039420">
    <property type="entry name" value="WalR-like"/>
</dbReference>
<dbReference type="EMBL" id="QREG01000013">
    <property type="protein sequence ID" value="RED97086.1"/>
    <property type="molecule type" value="Genomic_DNA"/>
</dbReference>
<keyword evidence="2" id="KW-0805">Transcription regulation</keyword>
<keyword evidence="9" id="KW-1185">Reference proteome</keyword>
<evidence type="ECO:0000256" key="2">
    <source>
        <dbReference type="ARBA" id="ARBA00023015"/>
    </source>
</evidence>
<dbReference type="Pfam" id="PF00072">
    <property type="entry name" value="Response_reg"/>
    <property type="match status" value="1"/>
</dbReference>
<evidence type="ECO:0000256" key="5">
    <source>
        <dbReference type="PROSITE-ProRule" id="PRU00169"/>
    </source>
</evidence>
<evidence type="ECO:0000256" key="1">
    <source>
        <dbReference type="ARBA" id="ARBA00022553"/>
    </source>
</evidence>
<dbReference type="SUPFAM" id="SSF52172">
    <property type="entry name" value="CheY-like"/>
    <property type="match status" value="1"/>
</dbReference>
<dbReference type="PANTHER" id="PTHR43214">
    <property type="entry name" value="TWO-COMPONENT RESPONSE REGULATOR"/>
    <property type="match status" value="1"/>
</dbReference>
<dbReference type="SMART" id="SM00421">
    <property type="entry name" value="HTH_LUXR"/>
    <property type="match status" value="1"/>
</dbReference>